<dbReference type="AlphaFoldDB" id="A0A9X2JN50"/>
<protein>
    <submittedName>
        <fullName evidence="3">SIS domain-containing protein</fullName>
    </submittedName>
</protein>
<comment type="caution">
    <text evidence="3">The sequence shown here is derived from an EMBL/GenBank/DDBJ whole genome shotgun (WGS) entry which is preliminary data.</text>
</comment>
<gene>
    <name evidence="3" type="ORF">NHG85_01070</name>
</gene>
<dbReference type="PROSITE" id="PS51464">
    <property type="entry name" value="SIS"/>
    <property type="match status" value="1"/>
</dbReference>
<dbReference type="Pfam" id="PF01380">
    <property type="entry name" value="SIS"/>
    <property type="match status" value="1"/>
</dbReference>
<dbReference type="Gene3D" id="3.40.50.10490">
    <property type="entry name" value="Glucose-6-phosphate isomerase like protein, domain 1"/>
    <property type="match status" value="2"/>
</dbReference>
<dbReference type="GO" id="GO:1901135">
    <property type="term" value="P:carbohydrate derivative metabolic process"/>
    <property type="evidence" value="ECO:0007669"/>
    <property type="project" value="InterPro"/>
</dbReference>
<reference evidence="3" key="1">
    <citation type="submission" date="2022-06" db="EMBL/GenBank/DDBJ databases">
        <title>Limimaricola sediminis sp. nov., isolated from an intertidal sediment.</title>
        <authorList>
            <person name="Shao X."/>
        </authorList>
    </citation>
    <scope>NUCLEOTIDE SEQUENCE</scope>
    <source>
        <strain evidence="3">ASW11-118</strain>
    </source>
</reference>
<dbReference type="InterPro" id="IPR046348">
    <property type="entry name" value="SIS_dom_sf"/>
</dbReference>
<evidence type="ECO:0000259" key="2">
    <source>
        <dbReference type="PROSITE" id="PS51464"/>
    </source>
</evidence>
<feature type="region of interest" description="Disordered" evidence="1">
    <location>
        <begin position="313"/>
        <end position="333"/>
    </location>
</feature>
<name>A0A9X2JN50_9RHOB</name>
<evidence type="ECO:0000313" key="4">
    <source>
        <dbReference type="Proteomes" id="UP001139477"/>
    </source>
</evidence>
<dbReference type="InterPro" id="IPR001347">
    <property type="entry name" value="SIS_dom"/>
</dbReference>
<proteinExistence type="predicted"/>
<organism evidence="3 4">
    <name type="scientific">Limimaricola litoreus</name>
    <dbReference type="NCBI Taxonomy" id="2955316"/>
    <lineage>
        <taxon>Bacteria</taxon>
        <taxon>Pseudomonadati</taxon>
        <taxon>Pseudomonadota</taxon>
        <taxon>Alphaproteobacteria</taxon>
        <taxon>Rhodobacterales</taxon>
        <taxon>Paracoccaceae</taxon>
        <taxon>Limimaricola</taxon>
    </lineage>
</organism>
<dbReference type="EMBL" id="JAMYXC010000018">
    <property type="protein sequence ID" value="MCP1167129.1"/>
    <property type="molecule type" value="Genomic_DNA"/>
</dbReference>
<keyword evidence="4" id="KW-1185">Reference proteome</keyword>
<dbReference type="SUPFAM" id="SSF53697">
    <property type="entry name" value="SIS domain"/>
    <property type="match status" value="1"/>
</dbReference>
<dbReference type="RefSeq" id="WP_253328976.1">
    <property type="nucleotide sequence ID" value="NZ_JAMYXC010000018.1"/>
</dbReference>
<dbReference type="GO" id="GO:0097367">
    <property type="term" value="F:carbohydrate derivative binding"/>
    <property type="evidence" value="ECO:0007669"/>
    <property type="project" value="InterPro"/>
</dbReference>
<sequence>MTPSESHALMRRELEEQPRILAEAAERLSAHAMGFGLARGMPLFAGGCGDSLFAAQALTRHFRLNERTLRPLSAAEALWETAFGADDAFVAVSISGSTLRSVEAVRRARAAGAHTIAVTLNPDSALAAAANAALRLPYSPISRAIPHGLDYQMTLLALGALAGEIDGPALGRMLKDATPALLDEARGIAAAMPSNGRFFFLGSGAALGSAHYGAAKMHEAGGLPAWSFESENFAHGAQFMLRTGDHVVLCGSGGPGDARTAMLRGGLERLGCSVSAAALEDGTDGLAAAMRAGLAAQALCLAVAEARGLDVTEPAGGSGAAEVQSDWFGWSSD</sequence>
<dbReference type="Proteomes" id="UP001139477">
    <property type="component" value="Unassembled WGS sequence"/>
</dbReference>
<evidence type="ECO:0000256" key="1">
    <source>
        <dbReference type="SAM" id="MobiDB-lite"/>
    </source>
</evidence>
<evidence type="ECO:0000313" key="3">
    <source>
        <dbReference type="EMBL" id="MCP1167129.1"/>
    </source>
</evidence>
<feature type="domain" description="SIS" evidence="2">
    <location>
        <begin position="33"/>
        <end position="168"/>
    </location>
</feature>
<accession>A0A9X2JN50</accession>